<dbReference type="GO" id="GO:0070403">
    <property type="term" value="F:NAD+ binding"/>
    <property type="evidence" value="ECO:0007669"/>
    <property type="project" value="InterPro"/>
</dbReference>
<dbReference type="RefSeq" id="WP_146912899.1">
    <property type="nucleotide sequence ID" value="NZ_CP042344.1"/>
</dbReference>
<evidence type="ECO:0000256" key="6">
    <source>
        <dbReference type="ARBA" id="ARBA00023027"/>
    </source>
</evidence>
<dbReference type="InterPro" id="IPR036291">
    <property type="entry name" value="NAD(P)-bd_dom_sf"/>
</dbReference>
<dbReference type="CDD" id="cd06558">
    <property type="entry name" value="crotonase-like"/>
    <property type="match status" value="1"/>
</dbReference>
<dbReference type="GO" id="GO:0016509">
    <property type="term" value="F:long-chain (3S)-3-hydroxyacyl-CoA dehydrogenase (NAD+) activity"/>
    <property type="evidence" value="ECO:0007669"/>
    <property type="project" value="TreeGrafter"/>
</dbReference>
<dbReference type="PANTHER" id="PTHR43612:SF3">
    <property type="entry name" value="TRIFUNCTIONAL ENZYME SUBUNIT ALPHA, MITOCHONDRIAL"/>
    <property type="match status" value="1"/>
</dbReference>
<keyword evidence="3" id="KW-0276">Fatty acid metabolism</keyword>
<evidence type="ECO:0000256" key="2">
    <source>
        <dbReference type="ARBA" id="ARBA00007005"/>
    </source>
</evidence>
<dbReference type="UniPathway" id="UPA00659"/>
<comment type="similarity">
    <text evidence="2">In the central section; belongs to the 3-hydroxyacyl-CoA dehydrogenase family.</text>
</comment>
<dbReference type="GO" id="GO:0004300">
    <property type="term" value="F:enoyl-CoA hydratase activity"/>
    <property type="evidence" value="ECO:0007669"/>
    <property type="project" value="TreeGrafter"/>
</dbReference>
<sequence>MDTIRYELIAAQGEGQVALVTFDEPGSPVNTMCARWQDDLVALAAQVLADRDRLGGALKGIVLASAKSSFFAGADLKALMRLQPSDAPQVFAEIERMKKQMRVLETLGLPVVSCINGTALGGGWEVALTGHHRIAVDDAKIQLGLPEVTLGLLPGASGITKMVRLLGLMGAQPWLLEGKLFNPQQGKALGLVHALVATREELLPAALAWIAAHPASHHPWDEKGYKIPGGTPTNPKIAAGLAVAPAMLRKTTRGRYPAPEAALAAMVEGASVDYDTALRIESRYLAGLMTSPVAHNMVSAFFFDLNAIKSGQSRPKVAERFKPTRVGVLGAGMMGAGIAWAQASRGIATPLLDVSVEKAEHGKAYSARLADKRVEKGRMSAQAREALLACIAPTAEAQDLAGCELIIEAVFENRELKARITREAEPQLAPGGFFASNTSTLPITGLAQASRAPEKFVGIHFFSPVDKMRLVEIIRGQQTSDWAVARAYDYVLALGKLPIVVNDARGFYTSRTFGTYVMEGASMLAEGIPAAVIENAAMQAGMPVGPLAVLDETALSLSVHVMEQTRADLAAEGKTWQATPGELLVERMVKEFKRPGRAGGGGFYDYPKGEKKHLWSELKPLFEKPDTRWSVPELQDRLLYRQAIETARCLAEGVLTSVHDANIGSIFGIGFPAWTGGAMQFIYGTGIATFLERADELAQRHGAGFALDARAREAIARYQPGY</sequence>
<keyword evidence="6" id="KW-0520">NAD</keyword>
<protein>
    <submittedName>
        <fullName evidence="13">3-hydroxyacyl-CoA dehydrogenase</fullName>
    </submittedName>
</protein>
<reference evidence="13 14" key="1">
    <citation type="submission" date="2019-07" db="EMBL/GenBank/DDBJ databases">
        <title>Complete genome sequence of Comamonas sp. NLF 7-7 isolated from livestock.</title>
        <authorList>
            <person name="Kim D.H."/>
            <person name="Kim J.G."/>
        </authorList>
    </citation>
    <scope>NUCLEOTIDE SEQUENCE [LARGE SCALE GENOMIC DNA]</scope>
    <source>
        <strain evidence="13 14">NLF 7-7</strain>
    </source>
</reference>
<dbReference type="InterPro" id="IPR029045">
    <property type="entry name" value="ClpP/crotonase-like_dom_sf"/>
</dbReference>
<dbReference type="Pfam" id="PF00725">
    <property type="entry name" value="3HCDH"/>
    <property type="match status" value="1"/>
</dbReference>
<dbReference type="Proteomes" id="UP000321199">
    <property type="component" value="Chromosome"/>
</dbReference>
<evidence type="ECO:0000256" key="3">
    <source>
        <dbReference type="ARBA" id="ARBA00022832"/>
    </source>
</evidence>
<dbReference type="OrthoDB" id="5287258at2"/>
<keyword evidence="14" id="KW-1185">Reference proteome</keyword>
<dbReference type="Pfam" id="PF00378">
    <property type="entry name" value="ECH_1"/>
    <property type="match status" value="1"/>
</dbReference>
<dbReference type="KEGG" id="cof:FOZ74_09840"/>
<evidence type="ECO:0000256" key="10">
    <source>
        <dbReference type="ARBA" id="ARBA00049556"/>
    </source>
</evidence>
<comment type="catalytic activity">
    <reaction evidence="10">
        <text>a (3S)-3-hydroxyacyl-CoA + NAD(+) = a 3-oxoacyl-CoA + NADH + H(+)</text>
        <dbReference type="Rhea" id="RHEA:22432"/>
        <dbReference type="ChEBI" id="CHEBI:15378"/>
        <dbReference type="ChEBI" id="CHEBI:57318"/>
        <dbReference type="ChEBI" id="CHEBI:57540"/>
        <dbReference type="ChEBI" id="CHEBI:57945"/>
        <dbReference type="ChEBI" id="CHEBI:90726"/>
        <dbReference type="EC" id="1.1.1.35"/>
    </reaction>
</comment>
<keyword evidence="7" id="KW-0443">Lipid metabolism</keyword>
<dbReference type="InterPro" id="IPR001753">
    <property type="entry name" value="Enoyl-CoA_hydra/iso"/>
</dbReference>
<evidence type="ECO:0000313" key="13">
    <source>
        <dbReference type="EMBL" id="QEA13307.1"/>
    </source>
</evidence>
<dbReference type="SUPFAM" id="SSF48179">
    <property type="entry name" value="6-phosphogluconate dehydrogenase C-terminal domain-like"/>
    <property type="match status" value="2"/>
</dbReference>
<evidence type="ECO:0000256" key="8">
    <source>
        <dbReference type="ARBA" id="ARBA00023239"/>
    </source>
</evidence>
<dbReference type="InterPro" id="IPR006176">
    <property type="entry name" value="3-OHacyl-CoA_DH_NAD-bd"/>
</dbReference>
<proteinExistence type="inferred from homology"/>
<keyword evidence="5" id="KW-0560">Oxidoreductase</keyword>
<name>A0A5B8RZG6_9BURK</name>
<feature type="domain" description="3-hydroxyacyl-CoA dehydrogenase NAD binding" evidence="12">
    <location>
        <begin position="326"/>
        <end position="503"/>
    </location>
</feature>
<dbReference type="EMBL" id="CP042344">
    <property type="protein sequence ID" value="QEA13307.1"/>
    <property type="molecule type" value="Genomic_DNA"/>
</dbReference>
<keyword evidence="9" id="KW-0511">Multifunctional enzyme</keyword>
<evidence type="ECO:0000256" key="5">
    <source>
        <dbReference type="ARBA" id="ARBA00023002"/>
    </source>
</evidence>
<dbReference type="InterPro" id="IPR006108">
    <property type="entry name" value="3HC_DH_C"/>
</dbReference>
<evidence type="ECO:0000259" key="12">
    <source>
        <dbReference type="Pfam" id="PF02737"/>
    </source>
</evidence>
<evidence type="ECO:0000256" key="7">
    <source>
        <dbReference type="ARBA" id="ARBA00023098"/>
    </source>
</evidence>
<evidence type="ECO:0000256" key="4">
    <source>
        <dbReference type="ARBA" id="ARBA00022963"/>
    </source>
</evidence>
<evidence type="ECO:0000313" key="14">
    <source>
        <dbReference type="Proteomes" id="UP000321199"/>
    </source>
</evidence>
<dbReference type="InterPro" id="IPR050136">
    <property type="entry name" value="FA_oxidation_alpha_subunit"/>
</dbReference>
<dbReference type="InterPro" id="IPR008927">
    <property type="entry name" value="6-PGluconate_DH-like_C_sf"/>
</dbReference>
<dbReference type="Gene3D" id="3.40.50.720">
    <property type="entry name" value="NAD(P)-binding Rossmann-like Domain"/>
    <property type="match status" value="1"/>
</dbReference>
<organism evidence="13 14">
    <name type="scientific">Comamonas flocculans</name>
    <dbReference type="NCBI Taxonomy" id="2597701"/>
    <lineage>
        <taxon>Bacteria</taxon>
        <taxon>Pseudomonadati</taxon>
        <taxon>Pseudomonadota</taxon>
        <taxon>Betaproteobacteria</taxon>
        <taxon>Burkholderiales</taxon>
        <taxon>Comamonadaceae</taxon>
        <taxon>Comamonas</taxon>
    </lineage>
</organism>
<keyword evidence="8" id="KW-0456">Lyase</keyword>
<dbReference type="Gene3D" id="3.90.226.10">
    <property type="entry name" value="2-enoyl-CoA Hydratase, Chain A, domain 1"/>
    <property type="match status" value="1"/>
</dbReference>
<dbReference type="Gene3D" id="1.10.1040.50">
    <property type="match status" value="1"/>
</dbReference>
<dbReference type="FunFam" id="3.40.50.720:FF:000009">
    <property type="entry name" value="Fatty oxidation complex, alpha subunit"/>
    <property type="match status" value="1"/>
</dbReference>
<dbReference type="SUPFAM" id="SSF52096">
    <property type="entry name" value="ClpP/crotonase"/>
    <property type="match status" value="1"/>
</dbReference>
<dbReference type="GO" id="GO:0006635">
    <property type="term" value="P:fatty acid beta-oxidation"/>
    <property type="evidence" value="ECO:0007669"/>
    <property type="project" value="UniProtKB-UniPathway"/>
</dbReference>
<evidence type="ECO:0000259" key="11">
    <source>
        <dbReference type="Pfam" id="PF00725"/>
    </source>
</evidence>
<gene>
    <name evidence="13" type="ORF">FOZ74_09840</name>
</gene>
<accession>A0A5B8RZG6</accession>
<evidence type="ECO:0000256" key="9">
    <source>
        <dbReference type="ARBA" id="ARBA00023268"/>
    </source>
</evidence>
<feature type="domain" description="3-hydroxyacyl-CoA dehydrogenase C-terminal" evidence="11">
    <location>
        <begin position="506"/>
        <end position="606"/>
    </location>
</feature>
<keyword evidence="4" id="KW-0442">Lipid degradation</keyword>
<evidence type="ECO:0000256" key="1">
    <source>
        <dbReference type="ARBA" id="ARBA00005005"/>
    </source>
</evidence>
<dbReference type="AlphaFoldDB" id="A0A5B8RZG6"/>
<dbReference type="SUPFAM" id="SSF51735">
    <property type="entry name" value="NAD(P)-binding Rossmann-fold domains"/>
    <property type="match status" value="1"/>
</dbReference>
<comment type="pathway">
    <text evidence="1">Lipid metabolism; fatty acid beta-oxidation.</text>
</comment>
<dbReference type="PANTHER" id="PTHR43612">
    <property type="entry name" value="TRIFUNCTIONAL ENZYME SUBUNIT ALPHA"/>
    <property type="match status" value="1"/>
</dbReference>
<dbReference type="Pfam" id="PF02737">
    <property type="entry name" value="3HCDH_N"/>
    <property type="match status" value="1"/>
</dbReference>